<proteinExistence type="predicted"/>
<organism evidence="2 3">
    <name type="scientific">Chitinophaga flava</name>
    <dbReference type="NCBI Taxonomy" id="2259036"/>
    <lineage>
        <taxon>Bacteria</taxon>
        <taxon>Pseudomonadati</taxon>
        <taxon>Bacteroidota</taxon>
        <taxon>Chitinophagia</taxon>
        <taxon>Chitinophagales</taxon>
        <taxon>Chitinophagaceae</taxon>
        <taxon>Chitinophaga</taxon>
    </lineage>
</organism>
<dbReference type="OrthoDB" id="1522814at2"/>
<sequence length="442" mass="47936">MKRYIALYKYLVMAALMLCVMTACKKDYQDPSGPSLDQAYSSPQALTDVAVGLQAWYVKDRIGLIYTTTTSGSLLTGETFVTNPGNADEGQLATGGNTLLNNNVVVTGMWSVTNKIAYEADKVLNKTNSVVADKGFASGLIAYTSIFKALALGVQANYWEQVPDTTSQPDNQTGAVHFIPAQQGYARAVRTIDNALNTIAATPIGANFAPNIPKGINIVNTLYALKARYALCAGDYATALDAANKVDLTAAGISTFNFNPQVPNPIFILVASTSNIYQVVDSTMGLPVGIQPDLADARIPFYISRPPNGKPTKFAIGGFFTTNIQSIPVFLPGEITLIKAECYARMNNLAQGLTELNKVVTKTPAQDPFGVGASLPPVAVGNIPDLLTQIYRNRRIEMFMSGQEVEDERRFGRPVAERKRNFFPYPFVERNDNTNTPPDPIF</sequence>
<evidence type="ECO:0000256" key="1">
    <source>
        <dbReference type="SAM" id="SignalP"/>
    </source>
</evidence>
<dbReference type="Gene3D" id="1.25.40.390">
    <property type="match status" value="1"/>
</dbReference>
<name>A0A365Y6Q1_9BACT</name>
<dbReference type="InterPro" id="IPR011990">
    <property type="entry name" value="TPR-like_helical_dom_sf"/>
</dbReference>
<keyword evidence="1" id="KW-0732">Signal</keyword>
<gene>
    <name evidence="2" type="ORF">DF182_09460</name>
</gene>
<dbReference type="PROSITE" id="PS51257">
    <property type="entry name" value="PROKAR_LIPOPROTEIN"/>
    <property type="match status" value="1"/>
</dbReference>
<dbReference type="AlphaFoldDB" id="A0A365Y6Q1"/>
<dbReference type="RefSeq" id="WP_113616828.1">
    <property type="nucleotide sequence ID" value="NZ_QFFJ01000001.1"/>
</dbReference>
<accession>A0A365Y6Q1</accession>
<keyword evidence="3" id="KW-1185">Reference proteome</keyword>
<feature type="signal peptide" evidence="1">
    <location>
        <begin position="1"/>
        <end position="25"/>
    </location>
</feature>
<dbReference type="Proteomes" id="UP000253410">
    <property type="component" value="Unassembled WGS sequence"/>
</dbReference>
<feature type="chain" id="PRO_5016967062" evidence="1">
    <location>
        <begin position="26"/>
        <end position="442"/>
    </location>
</feature>
<evidence type="ECO:0000313" key="3">
    <source>
        <dbReference type="Proteomes" id="UP000253410"/>
    </source>
</evidence>
<dbReference type="EMBL" id="QFFJ01000001">
    <property type="protein sequence ID" value="RBL94170.1"/>
    <property type="molecule type" value="Genomic_DNA"/>
</dbReference>
<dbReference type="SUPFAM" id="SSF48452">
    <property type="entry name" value="TPR-like"/>
    <property type="match status" value="1"/>
</dbReference>
<reference evidence="2 3" key="1">
    <citation type="submission" date="2018-05" db="EMBL/GenBank/DDBJ databases">
        <title>Chitinophaga sp. K3CV102501T nov., isolated from isolated from a monsoon evergreen broad-leaved forest soil.</title>
        <authorList>
            <person name="Lv Y."/>
        </authorList>
    </citation>
    <scope>NUCLEOTIDE SEQUENCE [LARGE SCALE GENOMIC DNA]</scope>
    <source>
        <strain evidence="2 3">GDMCC 1.1325</strain>
    </source>
</reference>
<protein>
    <submittedName>
        <fullName evidence="2">RagB/SusD family protein</fullName>
    </submittedName>
</protein>
<evidence type="ECO:0000313" key="2">
    <source>
        <dbReference type="EMBL" id="RBL94170.1"/>
    </source>
</evidence>
<comment type="caution">
    <text evidence="2">The sequence shown here is derived from an EMBL/GenBank/DDBJ whole genome shotgun (WGS) entry which is preliminary data.</text>
</comment>